<gene>
    <name evidence="3" type="ORF">SMALB_3532</name>
</gene>
<evidence type="ECO:0000313" key="3">
    <source>
        <dbReference type="EMBL" id="NIY65531.1"/>
    </source>
</evidence>
<dbReference type="RefSeq" id="WP_167501613.1">
    <property type="nucleotide sequence ID" value="NZ_JAALLH010000001.1"/>
</dbReference>
<feature type="transmembrane region" description="Helical" evidence="1">
    <location>
        <begin position="175"/>
        <end position="197"/>
    </location>
</feature>
<keyword evidence="1" id="KW-0812">Transmembrane</keyword>
<feature type="transmembrane region" description="Helical" evidence="1">
    <location>
        <begin position="102"/>
        <end position="121"/>
    </location>
</feature>
<accession>A0A7X5X4X1</accession>
<dbReference type="NCBIfam" id="NF042915">
    <property type="entry name" value="MAB_1171c_fam"/>
    <property type="match status" value="1"/>
</dbReference>
<proteinExistence type="predicted"/>
<evidence type="ECO:0000256" key="1">
    <source>
        <dbReference type="SAM" id="Phobius"/>
    </source>
</evidence>
<reference evidence="3 4" key="1">
    <citation type="submission" date="2020-02" db="EMBL/GenBank/DDBJ databases">
        <title>Streptomyces malaysiensis DSM14702 (JHCC583434, PFL_A843) Genome sequencing and assembly.</title>
        <authorList>
            <person name="Samborskyy M."/>
        </authorList>
    </citation>
    <scope>NUCLEOTIDE SEQUENCE [LARGE SCALE GENOMIC DNA]</scope>
    <source>
        <strain evidence="3 4">DSM 14702</strain>
    </source>
</reference>
<dbReference type="InterPro" id="IPR050039">
    <property type="entry name" value="MAB_1171c-like"/>
</dbReference>
<evidence type="ECO:0000259" key="2">
    <source>
        <dbReference type="Pfam" id="PF20182"/>
    </source>
</evidence>
<dbReference type="InterPro" id="IPR046675">
    <property type="entry name" value="DUF6545"/>
</dbReference>
<comment type="caution">
    <text evidence="3">The sequence shown here is derived from an EMBL/GenBank/DDBJ whole genome shotgun (WGS) entry which is preliminary data.</text>
</comment>
<dbReference type="Pfam" id="PF20182">
    <property type="entry name" value="DUF6545"/>
    <property type="match status" value="1"/>
</dbReference>
<organism evidence="3 4">
    <name type="scientific">Streptomyces malaysiensis</name>
    <dbReference type="NCBI Taxonomy" id="92644"/>
    <lineage>
        <taxon>Bacteria</taxon>
        <taxon>Bacillati</taxon>
        <taxon>Actinomycetota</taxon>
        <taxon>Actinomycetes</taxon>
        <taxon>Kitasatosporales</taxon>
        <taxon>Streptomycetaceae</taxon>
        <taxon>Streptomyces</taxon>
        <taxon>Streptomyces violaceusniger group</taxon>
    </lineage>
</organism>
<dbReference type="AlphaFoldDB" id="A0A7X5X4X1"/>
<keyword evidence="1" id="KW-1133">Transmembrane helix</keyword>
<evidence type="ECO:0000313" key="4">
    <source>
        <dbReference type="Proteomes" id="UP000536624"/>
    </source>
</evidence>
<feature type="transmembrane region" description="Helical" evidence="1">
    <location>
        <begin position="35"/>
        <end position="57"/>
    </location>
</feature>
<feature type="transmembrane region" description="Helical" evidence="1">
    <location>
        <begin position="141"/>
        <end position="163"/>
    </location>
</feature>
<dbReference type="Proteomes" id="UP000536624">
    <property type="component" value="Unassembled WGS sequence"/>
</dbReference>
<sequence>MAVTRSLITAAILHLAALWKLLQLSRAPRDLTLRAIALCVTCTAATITLGLDTWAGLVDHLTGLGTARLVQNMLLLAAVYWLMCVYLFSAEERQTASRRARWEALPLALAIAVLVTTTLTTPDNIRGRGFATADMTRTPVAVFYVTALLYLVYAFAAALRWTWRYARISLRPLATGLWLTAGALAALVAANVGRIAIDVTRWCGAHVPGWLNSGSHILLALAIPLFVVGVSYSSIAMRVASARIWSQHRRAYRRMRPLWEALHDAFPQHALNRVPTSGWRDRLFLRGTHYRYYRRALECRDGLVHLSPYLAQLGVGQDAPPEVLASHLRSALRTQAVDEAEPARAVAVAQPGEDSLDADVQQLVLLSQALNSQSSAHNNHPPR</sequence>
<name>A0A7X5X4X1_STRMQ</name>
<protein>
    <recommendedName>
        <fullName evidence="2">DUF6545 domain-containing protein</fullName>
    </recommendedName>
</protein>
<feature type="transmembrane region" description="Helical" evidence="1">
    <location>
        <begin position="217"/>
        <end position="240"/>
    </location>
</feature>
<feature type="domain" description="DUF6545" evidence="2">
    <location>
        <begin position="245"/>
        <end position="371"/>
    </location>
</feature>
<feature type="transmembrane region" description="Helical" evidence="1">
    <location>
        <begin position="69"/>
        <end position="90"/>
    </location>
</feature>
<dbReference type="EMBL" id="JAALLH010000001">
    <property type="protein sequence ID" value="NIY65531.1"/>
    <property type="molecule type" value="Genomic_DNA"/>
</dbReference>
<keyword evidence="1" id="KW-0472">Membrane</keyword>